<dbReference type="SUPFAM" id="SSF48726">
    <property type="entry name" value="Immunoglobulin"/>
    <property type="match status" value="1"/>
</dbReference>
<dbReference type="Pfam" id="PF07686">
    <property type="entry name" value="V-set"/>
    <property type="match status" value="1"/>
</dbReference>
<keyword evidence="3" id="KW-0472">Membrane</keyword>
<dbReference type="AlphaFoldDB" id="A0A8C3PHI0"/>
<keyword evidence="7" id="KW-1185">Reference proteome</keyword>
<dbReference type="InterPro" id="IPR013783">
    <property type="entry name" value="Ig-like_fold"/>
</dbReference>
<evidence type="ECO:0000256" key="1">
    <source>
        <dbReference type="ARBA" id="ARBA00004370"/>
    </source>
</evidence>
<dbReference type="SMART" id="SM00409">
    <property type="entry name" value="IG"/>
    <property type="match status" value="1"/>
</dbReference>
<dbReference type="Gene3D" id="2.60.40.10">
    <property type="entry name" value="Immunoglobulins"/>
    <property type="match status" value="1"/>
</dbReference>
<dbReference type="GO" id="GO:0004888">
    <property type="term" value="F:transmembrane signaling receptor activity"/>
    <property type="evidence" value="ECO:0007669"/>
    <property type="project" value="TreeGrafter"/>
</dbReference>
<dbReference type="GO" id="GO:0005886">
    <property type="term" value="C:plasma membrane"/>
    <property type="evidence" value="ECO:0007669"/>
    <property type="project" value="TreeGrafter"/>
</dbReference>
<dbReference type="PANTHER" id="PTHR11860:SF87">
    <property type="entry name" value="CMRF35-LIKE MOLECULE 8"/>
    <property type="match status" value="1"/>
</dbReference>
<dbReference type="InterPro" id="IPR013106">
    <property type="entry name" value="Ig_V-set"/>
</dbReference>
<keyword evidence="2" id="KW-0812">Transmembrane</keyword>
<sequence length="179" mass="20483">MRIFLGWTLFPVWSGWAVTGPKEVTAKQGSPLAVSCSYKPGYELYPKYWCRPGFLRFCFTYIAQTNGSEVTVTQGRVSIRDNHTSRSFMVTFSGVTTEDADWYSCGVKRRLWFNPQHSMEVMVSPGKAGARRWWRQWQRQHSRVCLCLCRLPGRGERSHHRAGIPGGVSLGELHVPARR</sequence>
<evidence type="ECO:0000313" key="7">
    <source>
        <dbReference type="Proteomes" id="UP000694419"/>
    </source>
</evidence>
<dbReference type="CDD" id="cd05716">
    <property type="entry name" value="IgV_pIgR_like"/>
    <property type="match status" value="1"/>
</dbReference>
<name>A0A8C3PHI0_9CHAR</name>
<dbReference type="InterPro" id="IPR036179">
    <property type="entry name" value="Ig-like_dom_sf"/>
</dbReference>
<protein>
    <recommendedName>
        <fullName evidence="5">Ig-like domain-containing protein</fullName>
    </recommendedName>
</protein>
<dbReference type="PANTHER" id="PTHR11860">
    <property type="entry name" value="POLYMERIC-IMMUNOGLOBULIN RECEPTOR"/>
    <property type="match status" value="1"/>
</dbReference>
<comment type="subcellular location">
    <subcellularLocation>
        <location evidence="1">Membrane</location>
    </subcellularLocation>
</comment>
<evidence type="ECO:0000256" key="2">
    <source>
        <dbReference type="ARBA" id="ARBA00022692"/>
    </source>
</evidence>
<feature type="chain" id="PRO_5034099933" description="Ig-like domain-containing protein" evidence="4">
    <location>
        <begin position="18"/>
        <end position="179"/>
    </location>
</feature>
<feature type="signal peptide" evidence="4">
    <location>
        <begin position="1"/>
        <end position="17"/>
    </location>
</feature>
<accession>A0A8C3PHI0</accession>
<evidence type="ECO:0000256" key="3">
    <source>
        <dbReference type="ARBA" id="ARBA00023136"/>
    </source>
</evidence>
<keyword evidence="4" id="KW-0732">Signal</keyword>
<evidence type="ECO:0000256" key="4">
    <source>
        <dbReference type="SAM" id="SignalP"/>
    </source>
</evidence>
<dbReference type="InterPro" id="IPR007110">
    <property type="entry name" value="Ig-like_dom"/>
</dbReference>
<evidence type="ECO:0000313" key="6">
    <source>
        <dbReference type="Ensembl" id="ENSCPGP00000002111.1"/>
    </source>
</evidence>
<dbReference type="Ensembl" id="ENSCPGT00000002325.1">
    <property type="protein sequence ID" value="ENSCPGP00000002111.1"/>
    <property type="gene ID" value="ENSCPGG00000001577.1"/>
</dbReference>
<proteinExistence type="predicted"/>
<dbReference type="InterPro" id="IPR050671">
    <property type="entry name" value="CD300_family_receptors"/>
</dbReference>
<dbReference type="InterPro" id="IPR003599">
    <property type="entry name" value="Ig_sub"/>
</dbReference>
<organism evidence="6 7">
    <name type="scientific">Calidris pygmaea</name>
    <name type="common">Spoon-billed sandpiper</name>
    <dbReference type="NCBI Taxonomy" id="425635"/>
    <lineage>
        <taxon>Eukaryota</taxon>
        <taxon>Metazoa</taxon>
        <taxon>Chordata</taxon>
        <taxon>Craniata</taxon>
        <taxon>Vertebrata</taxon>
        <taxon>Euteleostomi</taxon>
        <taxon>Archelosauria</taxon>
        <taxon>Archosauria</taxon>
        <taxon>Dinosauria</taxon>
        <taxon>Saurischia</taxon>
        <taxon>Theropoda</taxon>
        <taxon>Coelurosauria</taxon>
        <taxon>Aves</taxon>
        <taxon>Neognathae</taxon>
        <taxon>Neoaves</taxon>
        <taxon>Charadriiformes</taxon>
        <taxon>Scolopacidae</taxon>
        <taxon>Calidris</taxon>
    </lineage>
</organism>
<dbReference type="Proteomes" id="UP000694419">
    <property type="component" value="Unplaced"/>
</dbReference>
<evidence type="ECO:0000259" key="5">
    <source>
        <dbReference type="PROSITE" id="PS50835"/>
    </source>
</evidence>
<feature type="domain" description="Ig-like" evidence="5">
    <location>
        <begin position="11"/>
        <end position="124"/>
    </location>
</feature>
<dbReference type="PROSITE" id="PS50835">
    <property type="entry name" value="IG_LIKE"/>
    <property type="match status" value="1"/>
</dbReference>
<reference evidence="6" key="1">
    <citation type="submission" date="2025-08" db="UniProtKB">
        <authorList>
            <consortium name="Ensembl"/>
        </authorList>
    </citation>
    <scope>IDENTIFICATION</scope>
</reference>
<reference evidence="6" key="2">
    <citation type="submission" date="2025-09" db="UniProtKB">
        <authorList>
            <consortium name="Ensembl"/>
        </authorList>
    </citation>
    <scope>IDENTIFICATION</scope>
</reference>